<reference evidence="1 2" key="1">
    <citation type="submission" date="2019-10" db="EMBL/GenBank/DDBJ databases">
        <title>Genomic and transcriptomic insights into the perfect genentic adaptation of a filamentous nitrogen-fixing cyanobacterium to rice fields.</title>
        <authorList>
            <person name="Chen Z."/>
        </authorList>
    </citation>
    <scope>NUCLEOTIDE SEQUENCE [LARGE SCALE GENOMIC DNA]</scope>
    <source>
        <strain evidence="1">CCNUC1</strain>
    </source>
</reference>
<keyword evidence="2" id="KW-1185">Reference proteome</keyword>
<accession>A0A5P8WK87</accession>
<dbReference type="KEGG" id="nsh:GXM_10244"/>
<evidence type="ECO:0000313" key="2">
    <source>
        <dbReference type="Proteomes" id="UP000326678"/>
    </source>
</evidence>
<name>A0A5P8WK87_9NOSO</name>
<dbReference type="Proteomes" id="UP000326678">
    <property type="component" value="Chromosome pGXM07"/>
</dbReference>
<dbReference type="EMBL" id="CP045234">
    <property type="protein sequence ID" value="QFS52980.1"/>
    <property type="molecule type" value="Genomic_DNA"/>
</dbReference>
<gene>
    <name evidence="1" type="ORF">GXM_10244</name>
</gene>
<evidence type="ECO:0000313" key="1">
    <source>
        <dbReference type="EMBL" id="QFS52980.1"/>
    </source>
</evidence>
<organism evidence="1 2">
    <name type="scientific">Nostoc sphaeroides CCNUC1</name>
    <dbReference type="NCBI Taxonomy" id="2653204"/>
    <lineage>
        <taxon>Bacteria</taxon>
        <taxon>Bacillati</taxon>
        <taxon>Cyanobacteriota</taxon>
        <taxon>Cyanophyceae</taxon>
        <taxon>Nostocales</taxon>
        <taxon>Nostocaceae</taxon>
        <taxon>Nostoc</taxon>
    </lineage>
</organism>
<dbReference type="AlphaFoldDB" id="A0A5P8WK87"/>
<sequence length="51" mass="5696">MPLDFLPLSSESNPFVLVFGFSLEDLELDTVSCASIEEPDINSFRHSIHSI</sequence>
<proteinExistence type="predicted"/>
<protein>
    <submittedName>
        <fullName evidence="1">Uncharacterized protein</fullName>
    </submittedName>
</protein>